<dbReference type="Proteomes" id="UP001165444">
    <property type="component" value="Unassembled WGS sequence"/>
</dbReference>
<keyword evidence="4" id="KW-0028">Amino-acid biosynthesis</keyword>
<keyword evidence="5" id="KW-0210">Decarboxylase</keyword>
<dbReference type="Pfam" id="PF00218">
    <property type="entry name" value="IGPS"/>
    <property type="match status" value="1"/>
</dbReference>
<comment type="caution">
    <text evidence="10">The sequence shown here is derived from an EMBL/GenBank/DDBJ whole genome shotgun (WGS) entry which is preliminary data.</text>
</comment>
<keyword evidence="11" id="KW-1185">Reference proteome</keyword>
<evidence type="ECO:0000313" key="11">
    <source>
        <dbReference type="Proteomes" id="UP001165444"/>
    </source>
</evidence>
<feature type="domain" description="Indole-3-glycerol phosphate synthase" evidence="9">
    <location>
        <begin position="6"/>
        <end position="265"/>
    </location>
</feature>
<evidence type="ECO:0000256" key="7">
    <source>
        <dbReference type="ARBA" id="ARBA00023141"/>
    </source>
</evidence>
<organism evidence="10 11">
    <name type="scientific">Parabacteroides faecalis</name>
    <dbReference type="NCBI Taxonomy" id="2924040"/>
    <lineage>
        <taxon>Bacteria</taxon>
        <taxon>Pseudomonadati</taxon>
        <taxon>Bacteroidota</taxon>
        <taxon>Bacteroidia</taxon>
        <taxon>Bacteroidales</taxon>
        <taxon>Tannerellaceae</taxon>
        <taxon>Parabacteroides</taxon>
    </lineage>
</organism>
<accession>A0ABT0C2I4</accession>
<dbReference type="Gene3D" id="3.20.20.70">
    <property type="entry name" value="Aldolase class I"/>
    <property type="match status" value="1"/>
</dbReference>
<dbReference type="EMBL" id="JAKZMM010000029">
    <property type="protein sequence ID" value="MCJ2381248.1"/>
    <property type="molecule type" value="Genomic_DNA"/>
</dbReference>
<dbReference type="InterPro" id="IPR001468">
    <property type="entry name" value="Indole-3-GlycerolPSynthase_CS"/>
</dbReference>
<dbReference type="GO" id="GO:0004425">
    <property type="term" value="F:indole-3-glycerol-phosphate synthase activity"/>
    <property type="evidence" value="ECO:0007669"/>
    <property type="project" value="UniProtKB-EC"/>
</dbReference>
<evidence type="ECO:0000256" key="1">
    <source>
        <dbReference type="ARBA" id="ARBA00001633"/>
    </source>
</evidence>
<proteinExistence type="predicted"/>
<dbReference type="InterPro" id="IPR013798">
    <property type="entry name" value="Indole-3-glycerol_P_synth_dom"/>
</dbReference>
<dbReference type="CDD" id="cd00331">
    <property type="entry name" value="IGPS"/>
    <property type="match status" value="1"/>
</dbReference>
<evidence type="ECO:0000256" key="3">
    <source>
        <dbReference type="ARBA" id="ARBA00012362"/>
    </source>
</evidence>
<evidence type="ECO:0000256" key="5">
    <source>
        <dbReference type="ARBA" id="ARBA00022793"/>
    </source>
</evidence>
<evidence type="ECO:0000259" key="9">
    <source>
        <dbReference type="Pfam" id="PF00218"/>
    </source>
</evidence>
<gene>
    <name evidence="10" type="primary">trpC</name>
    <name evidence="10" type="ORF">MUN53_11615</name>
</gene>
<keyword evidence="8 10" id="KW-0456">Lyase</keyword>
<comment type="pathway">
    <text evidence="2">Amino-acid biosynthesis; L-tryptophan biosynthesis; L-tryptophan from chorismate: step 4/5.</text>
</comment>
<name>A0ABT0C2I4_9BACT</name>
<dbReference type="EC" id="4.1.1.48" evidence="3"/>
<dbReference type="PANTHER" id="PTHR22854">
    <property type="entry name" value="TRYPTOPHAN BIOSYNTHESIS PROTEIN"/>
    <property type="match status" value="1"/>
</dbReference>
<keyword evidence="6" id="KW-0822">Tryptophan biosynthesis</keyword>
<dbReference type="InterPro" id="IPR045186">
    <property type="entry name" value="Indole-3-glycerol_P_synth"/>
</dbReference>
<dbReference type="InterPro" id="IPR011060">
    <property type="entry name" value="RibuloseP-bd_barrel"/>
</dbReference>
<dbReference type="InterPro" id="IPR013785">
    <property type="entry name" value="Aldolase_TIM"/>
</dbReference>
<comment type="catalytic activity">
    <reaction evidence="1">
        <text>1-(2-carboxyphenylamino)-1-deoxy-D-ribulose 5-phosphate + H(+) = (1S,2R)-1-C-(indol-3-yl)glycerol 3-phosphate + CO2 + H2O</text>
        <dbReference type="Rhea" id="RHEA:23476"/>
        <dbReference type="ChEBI" id="CHEBI:15377"/>
        <dbReference type="ChEBI" id="CHEBI:15378"/>
        <dbReference type="ChEBI" id="CHEBI:16526"/>
        <dbReference type="ChEBI" id="CHEBI:58613"/>
        <dbReference type="ChEBI" id="CHEBI:58866"/>
        <dbReference type="EC" id="4.1.1.48"/>
    </reaction>
</comment>
<evidence type="ECO:0000256" key="2">
    <source>
        <dbReference type="ARBA" id="ARBA00004696"/>
    </source>
</evidence>
<dbReference type="SUPFAM" id="SSF51366">
    <property type="entry name" value="Ribulose-phoshate binding barrel"/>
    <property type="match status" value="1"/>
</dbReference>
<dbReference type="RefSeq" id="WP_243325547.1">
    <property type="nucleotide sequence ID" value="NZ_JAKZMM010000029.1"/>
</dbReference>
<dbReference type="PROSITE" id="PS00614">
    <property type="entry name" value="IGPS"/>
    <property type="match status" value="1"/>
</dbReference>
<evidence type="ECO:0000256" key="6">
    <source>
        <dbReference type="ARBA" id="ARBA00022822"/>
    </source>
</evidence>
<evidence type="ECO:0000256" key="4">
    <source>
        <dbReference type="ARBA" id="ARBA00022605"/>
    </source>
</evidence>
<dbReference type="PANTHER" id="PTHR22854:SF2">
    <property type="entry name" value="INDOLE-3-GLYCEROL-PHOSPHATE SYNTHASE"/>
    <property type="match status" value="1"/>
</dbReference>
<keyword evidence="7" id="KW-0057">Aromatic amino acid biosynthesis</keyword>
<sequence length="275" mass="30480">MKHDILEDIIAHKQIELQHQKKAVPLQTLLGLASEAMDRNTVSMRESLENSTCGIIAEFKRKSPSKGWLHPKAKVSDIIPAYQANGAAACSILTDELFFGGSLGDLKKARRQTSLPLLRKDFVLESYQLFQAKAMGADAVLLIAAVLNPEDCEILASTAHTLGMEVLLEIHRAEELECLNPYVDMLGINNRNLGSFDTQVNHSLDLLPAVQAYLEKEKECTPLLITESGIHNPNDVIRLRQEGFRGFLIGETFMKTANPGETLRSFIQTCTNHAD</sequence>
<evidence type="ECO:0000256" key="8">
    <source>
        <dbReference type="ARBA" id="ARBA00023239"/>
    </source>
</evidence>
<evidence type="ECO:0000313" key="10">
    <source>
        <dbReference type="EMBL" id="MCJ2381248.1"/>
    </source>
</evidence>
<reference evidence="10 11" key="1">
    <citation type="submission" date="2022-03" db="EMBL/GenBank/DDBJ databases">
        <title>Parabacteroides sp. nov. isolated from swine feces.</title>
        <authorList>
            <person name="Bak J.E."/>
        </authorList>
    </citation>
    <scope>NUCLEOTIDE SEQUENCE [LARGE SCALE GENOMIC DNA]</scope>
    <source>
        <strain evidence="10 11">AGMB00274</strain>
    </source>
</reference>
<protein>
    <recommendedName>
        <fullName evidence="3">indole-3-glycerol-phosphate synthase</fullName>
        <ecNumber evidence="3">4.1.1.48</ecNumber>
    </recommendedName>
</protein>
<dbReference type="NCBIfam" id="NF001377">
    <property type="entry name" value="PRK00278.2-4"/>
    <property type="match status" value="1"/>
</dbReference>